<feature type="chain" id="PRO_5040163310" description="Kazal-like domain-containing protein" evidence="1">
    <location>
        <begin position="27"/>
        <end position="125"/>
    </location>
</feature>
<dbReference type="AlphaFoldDB" id="A0A9P5RNM9"/>
<dbReference type="InterPro" id="IPR036058">
    <property type="entry name" value="Kazal_dom_sf"/>
</dbReference>
<dbReference type="PROSITE" id="PS51465">
    <property type="entry name" value="KAZAL_2"/>
    <property type="match status" value="1"/>
</dbReference>
<keyword evidence="4" id="KW-1185">Reference proteome</keyword>
<dbReference type="InterPro" id="IPR002350">
    <property type="entry name" value="Kazal_dom"/>
</dbReference>
<sequence length="125" mass="13864">MHSIKMSLMSLALLIIILSVQIQVHASPISAVQVRHGDRGTSAIFKRARPTATTTVEKQKLGTVIAGSPPKECSNMCLEEYKPYCATNSKGLKKKFGNKCKLRTWNCHNPNDIYRNETEGECTAK</sequence>
<comment type="caution">
    <text evidence="3">The sequence shown here is derived from an EMBL/GenBank/DDBJ whole genome shotgun (WGS) entry which is preliminary data.</text>
</comment>
<evidence type="ECO:0000259" key="2">
    <source>
        <dbReference type="PROSITE" id="PS51465"/>
    </source>
</evidence>
<feature type="signal peptide" evidence="1">
    <location>
        <begin position="1"/>
        <end position="26"/>
    </location>
</feature>
<proteinExistence type="predicted"/>
<dbReference type="EMBL" id="JAAAUQ010001571">
    <property type="protein sequence ID" value="KAF9137309.1"/>
    <property type="molecule type" value="Genomic_DNA"/>
</dbReference>
<evidence type="ECO:0000313" key="3">
    <source>
        <dbReference type="EMBL" id="KAF9137309.1"/>
    </source>
</evidence>
<name>A0A9P5RNM9_9FUNG</name>
<organism evidence="3 4">
    <name type="scientific">Linnemannia schmuckeri</name>
    <dbReference type="NCBI Taxonomy" id="64567"/>
    <lineage>
        <taxon>Eukaryota</taxon>
        <taxon>Fungi</taxon>
        <taxon>Fungi incertae sedis</taxon>
        <taxon>Mucoromycota</taxon>
        <taxon>Mortierellomycotina</taxon>
        <taxon>Mortierellomycetes</taxon>
        <taxon>Mortierellales</taxon>
        <taxon>Mortierellaceae</taxon>
        <taxon>Linnemannia</taxon>
    </lineage>
</organism>
<feature type="domain" description="Kazal-like" evidence="2">
    <location>
        <begin position="67"/>
        <end position="124"/>
    </location>
</feature>
<protein>
    <recommendedName>
        <fullName evidence="2">Kazal-like domain-containing protein</fullName>
    </recommendedName>
</protein>
<keyword evidence="1" id="KW-0732">Signal</keyword>
<gene>
    <name evidence="3" type="ORF">BG015_002770</name>
</gene>
<reference evidence="3" key="1">
    <citation type="journal article" date="2020" name="Fungal Divers.">
        <title>Resolving the Mortierellaceae phylogeny through synthesis of multi-gene phylogenetics and phylogenomics.</title>
        <authorList>
            <person name="Vandepol N."/>
            <person name="Liber J."/>
            <person name="Desiro A."/>
            <person name="Na H."/>
            <person name="Kennedy M."/>
            <person name="Barry K."/>
            <person name="Grigoriev I.V."/>
            <person name="Miller A.N."/>
            <person name="O'Donnell K."/>
            <person name="Stajich J.E."/>
            <person name="Bonito G."/>
        </authorList>
    </citation>
    <scope>NUCLEOTIDE SEQUENCE</scope>
    <source>
        <strain evidence="3">NRRL 6426</strain>
    </source>
</reference>
<dbReference type="OrthoDB" id="6614329at2759"/>
<dbReference type="Gene3D" id="3.30.60.30">
    <property type="match status" value="1"/>
</dbReference>
<accession>A0A9P5RNM9</accession>
<dbReference type="SUPFAM" id="SSF100895">
    <property type="entry name" value="Kazal-type serine protease inhibitors"/>
    <property type="match status" value="1"/>
</dbReference>
<evidence type="ECO:0000256" key="1">
    <source>
        <dbReference type="SAM" id="SignalP"/>
    </source>
</evidence>
<evidence type="ECO:0000313" key="4">
    <source>
        <dbReference type="Proteomes" id="UP000748756"/>
    </source>
</evidence>
<dbReference type="Proteomes" id="UP000748756">
    <property type="component" value="Unassembled WGS sequence"/>
</dbReference>